<sequence>MAAQLRLFNTLNLLSIEDMVLEGEDTRQVTAYAAWGVYNTITRGSMWTIVYLQIGESIHGVPTGINHSFIGMRRLCPHLAAIRSDRSRDGDQMQFALSRFNEILAIQNELPNIIPEKSKEQSRKGRNSHLQSEQVMKQGIQDQN</sequence>
<dbReference type="AlphaFoldDB" id="A0A8H3IU26"/>
<reference evidence="2" key="1">
    <citation type="submission" date="2021-03" db="EMBL/GenBank/DDBJ databases">
        <authorList>
            <person name="Tagirdzhanova G."/>
        </authorList>
    </citation>
    <scope>NUCLEOTIDE SEQUENCE</scope>
</reference>
<keyword evidence="3" id="KW-1185">Reference proteome</keyword>
<evidence type="ECO:0000256" key="1">
    <source>
        <dbReference type="SAM" id="MobiDB-lite"/>
    </source>
</evidence>
<gene>
    <name evidence="2" type="ORF">GOMPHAMPRED_004539</name>
</gene>
<organism evidence="2 3">
    <name type="scientific">Gomphillus americanus</name>
    <dbReference type="NCBI Taxonomy" id="1940652"/>
    <lineage>
        <taxon>Eukaryota</taxon>
        <taxon>Fungi</taxon>
        <taxon>Dikarya</taxon>
        <taxon>Ascomycota</taxon>
        <taxon>Pezizomycotina</taxon>
        <taxon>Lecanoromycetes</taxon>
        <taxon>OSLEUM clade</taxon>
        <taxon>Ostropomycetidae</taxon>
        <taxon>Ostropales</taxon>
        <taxon>Graphidaceae</taxon>
        <taxon>Gomphilloideae</taxon>
        <taxon>Gomphillus</taxon>
    </lineage>
</organism>
<feature type="region of interest" description="Disordered" evidence="1">
    <location>
        <begin position="116"/>
        <end position="144"/>
    </location>
</feature>
<dbReference type="EMBL" id="CAJPDQ010000028">
    <property type="protein sequence ID" value="CAF9927890.1"/>
    <property type="molecule type" value="Genomic_DNA"/>
</dbReference>
<evidence type="ECO:0000313" key="3">
    <source>
        <dbReference type="Proteomes" id="UP000664169"/>
    </source>
</evidence>
<evidence type="ECO:0000313" key="2">
    <source>
        <dbReference type="EMBL" id="CAF9927890.1"/>
    </source>
</evidence>
<name>A0A8H3IU26_9LECA</name>
<comment type="caution">
    <text evidence="2">The sequence shown here is derived from an EMBL/GenBank/DDBJ whole genome shotgun (WGS) entry which is preliminary data.</text>
</comment>
<dbReference type="Proteomes" id="UP000664169">
    <property type="component" value="Unassembled WGS sequence"/>
</dbReference>
<proteinExistence type="predicted"/>
<protein>
    <submittedName>
        <fullName evidence="2">Uncharacterized protein</fullName>
    </submittedName>
</protein>
<accession>A0A8H3IU26</accession>
<feature type="compositionally biased region" description="Polar residues" evidence="1">
    <location>
        <begin position="128"/>
        <end position="144"/>
    </location>
</feature>